<dbReference type="GO" id="GO:0016787">
    <property type="term" value="F:hydrolase activity"/>
    <property type="evidence" value="ECO:0007669"/>
    <property type="project" value="UniProtKB-KW"/>
</dbReference>
<dbReference type="InterPro" id="IPR011545">
    <property type="entry name" value="DEAD/DEAH_box_helicase_dom"/>
</dbReference>
<gene>
    <name evidence="13" type="ORF">NDN08_002858</name>
</gene>
<feature type="region of interest" description="Disordered" evidence="10">
    <location>
        <begin position="50"/>
        <end position="82"/>
    </location>
</feature>
<dbReference type="SMART" id="SM00487">
    <property type="entry name" value="DEXDc"/>
    <property type="match status" value="1"/>
</dbReference>
<dbReference type="Gene3D" id="3.40.50.300">
    <property type="entry name" value="P-loop containing nucleotide triphosphate hydrolases"/>
    <property type="match status" value="2"/>
</dbReference>
<name>A0AAV8UUW8_9RHOD</name>
<dbReference type="AlphaFoldDB" id="A0AAV8UUW8"/>
<keyword evidence="3 9" id="KW-0378">Hydrolase</keyword>
<sequence length="565" mass="61929">MEEALEKISAGLVGGNKGRDRRSAAESSNRITSDEVLTKPLHSSLDFFGSYKGKDSASGHPEQVNVKKRKRDKQDDEAKETKPVALGVRKRYRVRTEAGLPDPMRSFQKWKLEKAFESVTGAFELTEIQSQAAPCMKQKYEVIAVAPTGSGKTLAYIVPVVKLAMNRKKPLGAAGCLILVPTKELAEQVARVTQRFLDAAKVDDEIKLKLVVSKAHVSGLAGGGSKRANILVATPMRLVHAIRSRAVELSRVRDLILDEADKLFEDGFMDQLDEVLMATGGKKTRIHLFSATLPPKVEEVARTVMKTPVKIVVGGQSYGGGTAAVDASTVKQRFMFADGQGEAGKVAAFRRLLTEGLMPPTLVFVQSQDRASQLFKELVFDGVNIDAIHANRTAAQRSTAVENFRSGRVWILIATDLMARGIDFRTINTVVNYDLPASPSAYVHRIGRTGRAGRTGQAITFFTEDDKPLLRKIVNVAVASGAEVPKWMLDIKPGERVKASLQEKRQPRRDRIGTAKLSDVAFKRPSKKRKRQRHNGIGSDDAADPSDAADDPGDEDVFQDDEDDE</sequence>
<accession>A0AAV8UUW8</accession>
<evidence type="ECO:0000256" key="4">
    <source>
        <dbReference type="ARBA" id="ARBA00022806"/>
    </source>
</evidence>
<feature type="domain" description="Helicase C-terminal" evidence="12">
    <location>
        <begin position="352"/>
        <end position="492"/>
    </location>
</feature>
<dbReference type="EMBL" id="JAMWBK010000003">
    <property type="protein sequence ID" value="KAJ8906365.1"/>
    <property type="molecule type" value="Genomic_DNA"/>
</dbReference>
<feature type="compositionally biased region" description="Basic and acidic residues" evidence="10">
    <location>
        <begin position="72"/>
        <end position="82"/>
    </location>
</feature>
<evidence type="ECO:0000256" key="10">
    <source>
        <dbReference type="SAM" id="MobiDB-lite"/>
    </source>
</evidence>
<dbReference type="CDD" id="cd18787">
    <property type="entry name" value="SF2_C_DEAD"/>
    <property type="match status" value="1"/>
</dbReference>
<evidence type="ECO:0000256" key="7">
    <source>
        <dbReference type="ARBA" id="ARBA00024355"/>
    </source>
</evidence>
<organism evidence="13 14">
    <name type="scientific">Rhodosorus marinus</name>
    <dbReference type="NCBI Taxonomy" id="101924"/>
    <lineage>
        <taxon>Eukaryota</taxon>
        <taxon>Rhodophyta</taxon>
        <taxon>Stylonematophyceae</taxon>
        <taxon>Stylonematales</taxon>
        <taxon>Stylonemataceae</taxon>
        <taxon>Rhodosorus</taxon>
    </lineage>
</organism>
<evidence type="ECO:0000259" key="12">
    <source>
        <dbReference type="PROSITE" id="PS51194"/>
    </source>
</evidence>
<feature type="region of interest" description="Disordered" evidence="10">
    <location>
        <begin position="1"/>
        <end position="37"/>
    </location>
</feature>
<dbReference type="InterPro" id="IPR014001">
    <property type="entry name" value="Helicase_ATP-bd"/>
</dbReference>
<evidence type="ECO:0000256" key="1">
    <source>
        <dbReference type="ARBA" id="ARBA00012552"/>
    </source>
</evidence>
<feature type="region of interest" description="Disordered" evidence="10">
    <location>
        <begin position="498"/>
        <end position="565"/>
    </location>
</feature>
<proteinExistence type="inferred from homology"/>
<dbReference type="EC" id="3.6.4.13" evidence="1"/>
<dbReference type="PROSITE" id="PS51194">
    <property type="entry name" value="HELICASE_CTER"/>
    <property type="match status" value="1"/>
</dbReference>
<evidence type="ECO:0000256" key="3">
    <source>
        <dbReference type="ARBA" id="ARBA00022801"/>
    </source>
</evidence>
<dbReference type="SMART" id="SM00490">
    <property type="entry name" value="HELICc"/>
    <property type="match status" value="1"/>
</dbReference>
<keyword evidence="6" id="KW-0694">RNA-binding</keyword>
<dbReference type="PANTHER" id="PTHR47959:SF15">
    <property type="entry name" value="RNA HELICASE"/>
    <property type="match status" value="1"/>
</dbReference>
<dbReference type="InterPro" id="IPR000629">
    <property type="entry name" value="RNA-helicase_DEAD-box_CS"/>
</dbReference>
<feature type="compositionally biased region" description="Basic residues" evidence="10">
    <location>
        <begin position="524"/>
        <end position="534"/>
    </location>
</feature>
<feature type="domain" description="Helicase ATP-binding" evidence="11">
    <location>
        <begin position="133"/>
        <end position="311"/>
    </location>
</feature>
<dbReference type="Proteomes" id="UP001157974">
    <property type="component" value="Unassembled WGS sequence"/>
</dbReference>
<dbReference type="GO" id="GO:0003723">
    <property type="term" value="F:RNA binding"/>
    <property type="evidence" value="ECO:0007669"/>
    <property type="project" value="UniProtKB-KW"/>
</dbReference>
<comment type="similarity">
    <text evidence="7">Belongs to the DEAD box helicase family. DDX52/ROK1 subfamily.</text>
</comment>
<dbReference type="SUPFAM" id="SSF52540">
    <property type="entry name" value="P-loop containing nucleoside triphosphate hydrolases"/>
    <property type="match status" value="1"/>
</dbReference>
<feature type="compositionally biased region" description="Basic and acidic residues" evidence="10">
    <location>
        <begin position="498"/>
        <end position="513"/>
    </location>
</feature>
<dbReference type="GO" id="GO:0005829">
    <property type="term" value="C:cytosol"/>
    <property type="evidence" value="ECO:0007669"/>
    <property type="project" value="TreeGrafter"/>
</dbReference>
<protein>
    <recommendedName>
        <fullName evidence="1">RNA helicase</fullName>
        <ecNumber evidence="1">3.6.4.13</ecNumber>
    </recommendedName>
</protein>
<keyword evidence="14" id="KW-1185">Reference proteome</keyword>
<dbReference type="InterPro" id="IPR050079">
    <property type="entry name" value="DEAD_box_RNA_helicase"/>
</dbReference>
<dbReference type="PROSITE" id="PS51192">
    <property type="entry name" value="HELICASE_ATP_BIND_1"/>
    <property type="match status" value="1"/>
</dbReference>
<evidence type="ECO:0000313" key="14">
    <source>
        <dbReference type="Proteomes" id="UP001157974"/>
    </source>
</evidence>
<evidence type="ECO:0000256" key="5">
    <source>
        <dbReference type="ARBA" id="ARBA00022840"/>
    </source>
</evidence>
<comment type="caution">
    <text evidence="13">The sequence shown here is derived from an EMBL/GenBank/DDBJ whole genome shotgun (WGS) entry which is preliminary data.</text>
</comment>
<evidence type="ECO:0000259" key="11">
    <source>
        <dbReference type="PROSITE" id="PS51192"/>
    </source>
</evidence>
<dbReference type="Pfam" id="PF00270">
    <property type="entry name" value="DEAD"/>
    <property type="match status" value="1"/>
</dbReference>
<dbReference type="GO" id="GO:0005524">
    <property type="term" value="F:ATP binding"/>
    <property type="evidence" value="ECO:0007669"/>
    <property type="project" value="UniProtKB-KW"/>
</dbReference>
<dbReference type="PANTHER" id="PTHR47959">
    <property type="entry name" value="ATP-DEPENDENT RNA HELICASE RHLE-RELATED"/>
    <property type="match status" value="1"/>
</dbReference>
<evidence type="ECO:0000256" key="8">
    <source>
        <dbReference type="ARBA" id="ARBA00047984"/>
    </source>
</evidence>
<dbReference type="GO" id="GO:0003724">
    <property type="term" value="F:RNA helicase activity"/>
    <property type="evidence" value="ECO:0007669"/>
    <property type="project" value="UniProtKB-EC"/>
</dbReference>
<dbReference type="InterPro" id="IPR001650">
    <property type="entry name" value="Helicase_C-like"/>
</dbReference>
<evidence type="ECO:0000256" key="9">
    <source>
        <dbReference type="RuleBase" id="RU000492"/>
    </source>
</evidence>
<keyword evidence="4 9" id="KW-0347">Helicase</keyword>
<comment type="catalytic activity">
    <reaction evidence="8">
        <text>ATP + H2O = ADP + phosphate + H(+)</text>
        <dbReference type="Rhea" id="RHEA:13065"/>
        <dbReference type="ChEBI" id="CHEBI:15377"/>
        <dbReference type="ChEBI" id="CHEBI:15378"/>
        <dbReference type="ChEBI" id="CHEBI:30616"/>
        <dbReference type="ChEBI" id="CHEBI:43474"/>
        <dbReference type="ChEBI" id="CHEBI:456216"/>
        <dbReference type="EC" id="3.6.4.13"/>
    </reaction>
</comment>
<feature type="compositionally biased region" description="Acidic residues" evidence="10">
    <location>
        <begin position="541"/>
        <end position="565"/>
    </location>
</feature>
<evidence type="ECO:0000256" key="6">
    <source>
        <dbReference type="ARBA" id="ARBA00022884"/>
    </source>
</evidence>
<dbReference type="PROSITE" id="PS00039">
    <property type="entry name" value="DEAD_ATP_HELICASE"/>
    <property type="match status" value="1"/>
</dbReference>
<dbReference type="Pfam" id="PF00271">
    <property type="entry name" value="Helicase_C"/>
    <property type="match status" value="1"/>
</dbReference>
<evidence type="ECO:0000313" key="13">
    <source>
        <dbReference type="EMBL" id="KAJ8906365.1"/>
    </source>
</evidence>
<keyword evidence="2 9" id="KW-0547">Nucleotide-binding</keyword>
<evidence type="ECO:0000256" key="2">
    <source>
        <dbReference type="ARBA" id="ARBA00022741"/>
    </source>
</evidence>
<reference evidence="13 14" key="1">
    <citation type="journal article" date="2023" name="Nat. Commun.">
        <title>Origin of minicircular mitochondrial genomes in red algae.</title>
        <authorList>
            <person name="Lee Y."/>
            <person name="Cho C.H."/>
            <person name="Lee Y.M."/>
            <person name="Park S.I."/>
            <person name="Yang J.H."/>
            <person name="West J.A."/>
            <person name="Bhattacharya D."/>
            <person name="Yoon H.S."/>
        </authorList>
    </citation>
    <scope>NUCLEOTIDE SEQUENCE [LARGE SCALE GENOMIC DNA]</scope>
    <source>
        <strain evidence="13 14">CCMP1338</strain>
        <tissue evidence="13">Whole cell</tissue>
    </source>
</reference>
<dbReference type="InterPro" id="IPR027417">
    <property type="entry name" value="P-loop_NTPase"/>
</dbReference>
<keyword evidence="5 9" id="KW-0067">ATP-binding</keyword>